<evidence type="ECO:0000256" key="2">
    <source>
        <dbReference type="ARBA" id="ARBA00006889"/>
    </source>
</evidence>
<feature type="chain" id="PRO_5028011259" evidence="6">
    <location>
        <begin position="19"/>
        <end position="174"/>
    </location>
</feature>
<dbReference type="InterPro" id="IPR012674">
    <property type="entry name" value="Calycin"/>
</dbReference>
<dbReference type="Pfam" id="PF00061">
    <property type="entry name" value="Lipocalin"/>
    <property type="match status" value="1"/>
</dbReference>
<dbReference type="SUPFAM" id="SSF50814">
    <property type="entry name" value="Lipocalins"/>
    <property type="match status" value="1"/>
</dbReference>
<keyword evidence="5" id="KW-0494">Milk protein</keyword>
<evidence type="ECO:0000256" key="4">
    <source>
        <dbReference type="ARBA" id="ARBA00022729"/>
    </source>
</evidence>
<gene>
    <name evidence="9" type="primary">LOC110205074</name>
</gene>
<dbReference type="PANTHER" id="PTHR11430:SF124">
    <property type="entry name" value="LIPOCALIN 1-LIKE PROTEIN 1-RELATED"/>
    <property type="match status" value="1"/>
</dbReference>
<dbReference type="InterPro" id="IPR000566">
    <property type="entry name" value="Lipocln_cytosolic_FA-bd_dom"/>
</dbReference>
<dbReference type="OMA" id="SGQCQEM"/>
<dbReference type="GeneID" id="110205074"/>
<comment type="similarity">
    <text evidence="2">Belongs to the calycin superfamily. Lipocalin family.</text>
</comment>
<evidence type="ECO:0000313" key="8">
    <source>
        <dbReference type="Proteomes" id="UP000515140"/>
    </source>
</evidence>
<evidence type="ECO:0000256" key="5">
    <source>
        <dbReference type="ARBA" id="ARBA00022743"/>
    </source>
</evidence>
<evidence type="ECO:0000256" key="3">
    <source>
        <dbReference type="ARBA" id="ARBA00022525"/>
    </source>
</evidence>
<name>A0A6P5JS04_PHACI</name>
<keyword evidence="3" id="KW-0964">Secreted</keyword>
<dbReference type="RefSeq" id="XP_020837032.1">
    <property type="nucleotide sequence ID" value="XM_020981373.1"/>
</dbReference>
<protein>
    <submittedName>
        <fullName evidence="9">Late lactation protein B-like</fullName>
    </submittedName>
</protein>
<feature type="domain" description="Lipocalin/cytosolic fatty-acid binding" evidence="7">
    <location>
        <begin position="30"/>
        <end position="166"/>
    </location>
</feature>
<organism evidence="8 9">
    <name type="scientific">Phascolarctos cinereus</name>
    <name type="common">Koala</name>
    <dbReference type="NCBI Taxonomy" id="38626"/>
    <lineage>
        <taxon>Eukaryota</taxon>
        <taxon>Metazoa</taxon>
        <taxon>Chordata</taxon>
        <taxon>Craniata</taxon>
        <taxon>Vertebrata</taxon>
        <taxon>Euteleostomi</taxon>
        <taxon>Mammalia</taxon>
        <taxon>Metatheria</taxon>
        <taxon>Diprotodontia</taxon>
        <taxon>Phascolarctidae</taxon>
        <taxon>Phascolarctos</taxon>
    </lineage>
</organism>
<dbReference type="GO" id="GO:0036094">
    <property type="term" value="F:small molecule binding"/>
    <property type="evidence" value="ECO:0007669"/>
    <property type="project" value="InterPro"/>
</dbReference>
<accession>A0A6P5JS04</accession>
<dbReference type="InParanoid" id="A0A6P5JS04"/>
<dbReference type="AlphaFoldDB" id="A0A6P5JS04"/>
<dbReference type="InterPro" id="IPR002345">
    <property type="entry name" value="Lipocalin"/>
</dbReference>
<evidence type="ECO:0000256" key="6">
    <source>
        <dbReference type="SAM" id="SignalP"/>
    </source>
</evidence>
<dbReference type="Proteomes" id="UP000515140">
    <property type="component" value="Unplaced"/>
</dbReference>
<evidence type="ECO:0000313" key="9">
    <source>
        <dbReference type="RefSeq" id="XP_020837032.1"/>
    </source>
</evidence>
<evidence type="ECO:0000256" key="1">
    <source>
        <dbReference type="ARBA" id="ARBA00004613"/>
    </source>
</evidence>
<keyword evidence="4 6" id="KW-0732">Signal</keyword>
<reference evidence="9" key="1">
    <citation type="submission" date="2025-08" db="UniProtKB">
        <authorList>
            <consortium name="RefSeq"/>
        </authorList>
    </citation>
    <scope>IDENTIFICATION</scope>
    <source>
        <tissue evidence="9">Spleen</tissue>
    </source>
</reference>
<dbReference type="PANTHER" id="PTHR11430">
    <property type="entry name" value="LIPOCALIN"/>
    <property type="match status" value="1"/>
</dbReference>
<dbReference type="FunCoup" id="A0A6P5JS04">
    <property type="interactions" value="168"/>
</dbReference>
<evidence type="ECO:0000259" key="7">
    <source>
        <dbReference type="Pfam" id="PF00061"/>
    </source>
</evidence>
<dbReference type="CDD" id="cd19414">
    <property type="entry name" value="lipocalin_1_3_4_13-like"/>
    <property type="match status" value="1"/>
</dbReference>
<dbReference type="GO" id="GO:0005615">
    <property type="term" value="C:extracellular space"/>
    <property type="evidence" value="ECO:0007669"/>
    <property type="project" value="TreeGrafter"/>
</dbReference>
<sequence length="174" mass="19556">MKVLFLTIALSLFSILQALESSPSEEQFEGTYIVKAIVADSEFHGKKKPKEMSPLTITRLNNGDLEAKFTINKNGTCKEIKKILEKTNKPGLFSKDKGKRQVLIEKMAVRDHWILLCEGELLGRHIRIAKLVGPDGEENPQAFEEYKKFVSLKGFNEAKINIPTQAEACTPEHA</sequence>
<keyword evidence="8" id="KW-1185">Reference proteome</keyword>
<dbReference type="KEGG" id="pcw:110205074"/>
<comment type="subcellular location">
    <subcellularLocation>
        <location evidence="1">Secreted</location>
    </subcellularLocation>
</comment>
<dbReference type="InterPro" id="IPR002450">
    <property type="entry name" value="von_Ebner_gland"/>
</dbReference>
<feature type="signal peptide" evidence="6">
    <location>
        <begin position="1"/>
        <end position="18"/>
    </location>
</feature>
<dbReference type="Gene3D" id="2.40.128.20">
    <property type="match status" value="1"/>
</dbReference>
<proteinExistence type="inferred from homology"/>
<dbReference type="PRINTS" id="PR01175">
    <property type="entry name" value="VNEBNERGLAND"/>
</dbReference>